<feature type="compositionally biased region" description="Low complexity" evidence="1">
    <location>
        <begin position="215"/>
        <end position="259"/>
    </location>
</feature>
<dbReference type="RefSeq" id="XP_004347924.2">
    <property type="nucleotide sequence ID" value="XM_004347874.2"/>
</dbReference>
<dbReference type="OrthoDB" id="5963004at2759"/>
<feature type="region of interest" description="Disordered" evidence="1">
    <location>
        <begin position="920"/>
        <end position="939"/>
    </location>
</feature>
<dbReference type="AlphaFoldDB" id="A0A0D2VR26"/>
<feature type="region of interest" description="Disordered" evidence="1">
    <location>
        <begin position="954"/>
        <end position="980"/>
    </location>
</feature>
<dbReference type="InParanoid" id="A0A0D2VR26"/>
<gene>
    <name evidence="2" type="ORF">CAOG_004099</name>
</gene>
<dbReference type="InterPro" id="IPR043385">
    <property type="entry name" value="GARRE1"/>
</dbReference>
<accession>A0A0D2VR26</accession>
<dbReference type="STRING" id="595528.A0A0D2VR26"/>
<proteinExistence type="predicted"/>
<feature type="region of interest" description="Disordered" evidence="1">
    <location>
        <begin position="768"/>
        <end position="818"/>
    </location>
</feature>
<keyword evidence="3" id="KW-1185">Reference proteome</keyword>
<dbReference type="PANTHER" id="PTHR15703">
    <property type="entry name" value="RIKEN CDNA 4931406P16 GENE"/>
    <property type="match status" value="1"/>
</dbReference>
<reference evidence="3" key="1">
    <citation type="submission" date="2011-02" db="EMBL/GenBank/DDBJ databases">
        <title>The Genome Sequence of Capsaspora owczarzaki ATCC 30864.</title>
        <authorList>
            <person name="Russ C."/>
            <person name="Cuomo C."/>
            <person name="Burger G."/>
            <person name="Gray M.W."/>
            <person name="Holland P.W.H."/>
            <person name="King N."/>
            <person name="Lang F.B.F."/>
            <person name="Roger A.J."/>
            <person name="Ruiz-Trillo I."/>
            <person name="Young S.K."/>
            <person name="Zeng Q."/>
            <person name="Gargeya S."/>
            <person name="Alvarado L."/>
            <person name="Berlin A."/>
            <person name="Chapman S.B."/>
            <person name="Chen Z."/>
            <person name="Freedman E."/>
            <person name="Gellesch M."/>
            <person name="Goldberg J."/>
            <person name="Griggs A."/>
            <person name="Gujja S."/>
            <person name="Heilman E."/>
            <person name="Heiman D."/>
            <person name="Howarth C."/>
            <person name="Mehta T."/>
            <person name="Neiman D."/>
            <person name="Pearson M."/>
            <person name="Roberts A."/>
            <person name="Saif S."/>
            <person name="Shea T."/>
            <person name="Shenoy N."/>
            <person name="Sisk P."/>
            <person name="Stolte C."/>
            <person name="Sykes S."/>
            <person name="White J."/>
            <person name="Yandava C."/>
            <person name="Haas B."/>
            <person name="Nusbaum C."/>
            <person name="Birren B."/>
        </authorList>
    </citation>
    <scope>NUCLEOTIDE SEQUENCE</scope>
    <source>
        <strain evidence="3">ATCC 30864</strain>
    </source>
</reference>
<dbReference type="PANTHER" id="PTHR15703:SF3">
    <property type="entry name" value="GRANULE ASSOCIATED RAC AND RHOG EFFECTOR PROTEIN 1"/>
    <property type="match status" value="1"/>
</dbReference>
<sequence length="1077" mass="114473">MSLRGLKRYVDLRRRKQSGAAPVSSSSASSSSSLASGGSSSGSVGSALSFLSTASSATDSDDLLADDFQHLDISSRRLLSSLQEYTTLLSQLATCQTRLGAEFVELFADTPLWEFSVRNREVLDTIGNQTAQLAMHVREKVVEPFNHLTSAFPGVKEALEERQKLVAAFEKARDRFLRHRAAQQTVASIQTGILSGSTAILTASPPSTIMTGGVSTTLTTTNSSSSFAPGAAGAAAQSPAPSQPGHLQQQPQLQPMQQQQLSDDEVINSLTAANAATPEEIKLVSTRDALANATQRTMAQLEVVLDRRLDTFAPCGVLFAQSTAQYYQTSSQCINNFTSHYVNNALHDAINDALSLATTGPQPAAQPQLSVPTGVLSRVLPQMTITPAMTMLPPSFSTHRATLTWLAASHANQELRSFSHISREEVHDLATTSRASMIDLESVNGRIDAELTRYLHEFSRAPVGSITIYNGFHRNPKGIQLALRDCCTAVEAEGAGTAVGLELDANESSRRFSSQLVVVDEPLAGSPASAEASVNQQRENAQEQLERDVARLGYIVGPMVLEATTDGNNRQNFEEKMHAIRSLLCQQNPTLASLVSSADLDIFLRRVMLESSATVSNYAAKTAVQLLFGKAHLVLVKPSNDSEDIHPVCVDVAGSTLKMHCPSTWYIVEDLPSLSLLSRNFDPDDALGIVDAVYIATCDVFDFVDNDYSATKSFPLPQIVVSRRSSGVDATPPLQPTSGSGSTLTSRPSLSRKVDRILASAKKLGRSTAARINSSTGSGSASPSVASPHSSAFLTSTSAASDDATSATMTPTTTAPATPMSVPVVDLLAGDNPLVDVSPTAVPPLRPLPPRAEAFSAKPWLPPPKPPRTAAKAEVSKVVDFLCDTDQSLLQPARPVRTSVNMRLSQDSSLSAEDLTSILDAPIPELEPPGSVGSSRRGSSKNLWDVQWEIMNRADLQNRTSNPVSPPASSHSRGSLPFRTSLPAQPAEAALPSSLRKQSASIESFSNAALVGSPPKVPASGLRHSADSPAQVSIPPPAVLLPTPVPAPVSAAAPAPTALSDDDAWEAEWNRQQTQLM</sequence>
<evidence type="ECO:0000313" key="2">
    <source>
        <dbReference type="EMBL" id="KJE93292.1"/>
    </source>
</evidence>
<feature type="compositionally biased region" description="Low complexity" evidence="1">
    <location>
        <begin position="18"/>
        <end position="37"/>
    </location>
</feature>
<name>A0A0D2VR26_CAPO3</name>
<organism evidence="2 3">
    <name type="scientific">Capsaspora owczarzaki (strain ATCC 30864)</name>
    <dbReference type="NCBI Taxonomy" id="595528"/>
    <lineage>
        <taxon>Eukaryota</taxon>
        <taxon>Filasterea</taxon>
        <taxon>Capsaspora</taxon>
    </lineage>
</organism>
<evidence type="ECO:0000256" key="1">
    <source>
        <dbReference type="SAM" id="MobiDB-lite"/>
    </source>
</evidence>
<feature type="region of interest" description="Disordered" evidence="1">
    <location>
        <begin position="214"/>
        <end position="259"/>
    </location>
</feature>
<dbReference type="InterPro" id="IPR027267">
    <property type="entry name" value="AH/BAR_dom_sf"/>
</dbReference>
<dbReference type="eggNOG" id="ENOG502QR1K">
    <property type="taxonomic scope" value="Eukaryota"/>
</dbReference>
<feature type="region of interest" description="Disordered" evidence="1">
    <location>
        <begin position="725"/>
        <end position="750"/>
    </location>
</feature>
<feature type="region of interest" description="Disordered" evidence="1">
    <location>
        <begin position="1018"/>
        <end position="1037"/>
    </location>
</feature>
<dbReference type="PhylomeDB" id="A0A0D2VR26"/>
<evidence type="ECO:0000313" key="3">
    <source>
        <dbReference type="Proteomes" id="UP000008743"/>
    </source>
</evidence>
<feature type="compositionally biased region" description="Polar residues" evidence="1">
    <location>
        <begin position="736"/>
        <end position="749"/>
    </location>
</feature>
<feature type="compositionally biased region" description="Polar residues" evidence="1">
    <location>
        <begin position="955"/>
        <end position="973"/>
    </location>
</feature>
<protein>
    <submittedName>
        <fullName evidence="2">Uncharacterized protein</fullName>
    </submittedName>
</protein>
<feature type="region of interest" description="Disordered" evidence="1">
    <location>
        <begin position="15"/>
        <end position="37"/>
    </location>
</feature>
<feature type="compositionally biased region" description="Low complexity" evidence="1">
    <location>
        <begin position="774"/>
        <end position="818"/>
    </location>
</feature>
<dbReference type="Gene3D" id="1.20.1270.60">
    <property type="entry name" value="Arfaptin homology (AH) domain/BAR domain"/>
    <property type="match status" value="1"/>
</dbReference>
<dbReference type="GO" id="GO:1905762">
    <property type="term" value="F:CCR4-NOT complex binding"/>
    <property type="evidence" value="ECO:0007669"/>
    <property type="project" value="TreeGrafter"/>
</dbReference>
<dbReference type="Proteomes" id="UP000008743">
    <property type="component" value="Unassembled WGS sequence"/>
</dbReference>
<dbReference type="GO" id="GO:0016601">
    <property type="term" value="P:Rac protein signal transduction"/>
    <property type="evidence" value="ECO:0007669"/>
    <property type="project" value="TreeGrafter"/>
</dbReference>
<dbReference type="SUPFAM" id="SSF103657">
    <property type="entry name" value="BAR/IMD domain-like"/>
    <property type="match status" value="1"/>
</dbReference>
<dbReference type="EMBL" id="KE346365">
    <property type="protein sequence ID" value="KJE93292.1"/>
    <property type="molecule type" value="Genomic_DNA"/>
</dbReference>